<dbReference type="AlphaFoldDB" id="A0AAJ6VYP5"/>
<dbReference type="InterPro" id="IPR003033">
    <property type="entry name" value="SCP2_sterol-bd_dom"/>
</dbReference>
<evidence type="ECO:0000256" key="2">
    <source>
        <dbReference type="ARBA" id="ARBA00005005"/>
    </source>
</evidence>
<dbReference type="KEGG" id="goe:100897988"/>
<dbReference type="GO" id="GO:0016853">
    <property type="term" value="F:isomerase activity"/>
    <property type="evidence" value="ECO:0007669"/>
    <property type="project" value="UniProtKB-KW"/>
</dbReference>
<reference evidence="14" key="1">
    <citation type="submission" date="2025-08" db="UniProtKB">
        <authorList>
            <consortium name="RefSeq"/>
        </authorList>
    </citation>
    <scope>IDENTIFICATION</scope>
</reference>
<dbReference type="RefSeq" id="XP_003744962.1">
    <property type="nucleotide sequence ID" value="XM_003744914.1"/>
</dbReference>
<protein>
    <recommendedName>
        <fullName evidence="10">Peroxisomal multifunctional enzyme type 2</fullName>
    </recommendedName>
</protein>
<evidence type="ECO:0000259" key="12">
    <source>
        <dbReference type="SMART" id="SM00822"/>
    </source>
</evidence>
<evidence type="ECO:0000256" key="8">
    <source>
        <dbReference type="ARBA" id="ARBA00023235"/>
    </source>
</evidence>
<dbReference type="GO" id="GO:0016491">
    <property type="term" value="F:oxidoreductase activity"/>
    <property type="evidence" value="ECO:0007669"/>
    <property type="project" value="UniProtKB-KW"/>
</dbReference>
<dbReference type="Pfam" id="PF22622">
    <property type="entry name" value="MFE-2_hydrat-2_N"/>
    <property type="match status" value="1"/>
</dbReference>
<dbReference type="CDD" id="cd03448">
    <property type="entry name" value="HDE_HSD"/>
    <property type="match status" value="1"/>
</dbReference>
<dbReference type="PANTHER" id="PTHR45024">
    <property type="entry name" value="DEHYDROGENASES, SHORT CHAIN"/>
    <property type="match status" value="1"/>
</dbReference>
<dbReference type="Gene3D" id="3.40.50.720">
    <property type="entry name" value="NAD(P)-binding Rossmann-like Domain"/>
    <property type="match status" value="1"/>
</dbReference>
<dbReference type="SMART" id="SM00822">
    <property type="entry name" value="PKS_KR"/>
    <property type="match status" value="1"/>
</dbReference>
<keyword evidence="6" id="KW-0443">Lipid metabolism</keyword>
<feature type="domain" description="Ketoreductase" evidence="12">
    <location>
        <begin position="7"/>
        <end position="181"/>
    </location>
</feature>
<dbReference type="Pfam" id="PF01575">
    <property type="entry name" value="MaoC_dehydratas"/>
    <property type="match status" value="1"/>
</dbReference>
<accession>A0AAJ6VYP5</accession>
<dbReference type="InterPro" id="IPR057326">
    <property type="entry name" value="KR_dom"/>
</dbReference>
<evidence type="ECO:0000256" key="5">
    <source>
        <dbReference type="ARBA" id="ARBA00023002"/>
    </source>
</evidence>
<dbReference type="PROSITE" id="PS00061">
    <property type="entry name" value="ADH_SHORT"/>
    <property type="match status" value="1"/>
</dbReference>
<dbReference type="InterPro" id="IPR036291">
    <property type="entry name" value="NAD(P)-bd_dom_sf"/>
</dbReference>
<sequence length="1143" mass="124730">MLRFDGRVAVVTGAGNGLGKEYALLLASRGCKVVVNDLGGSRDGSGASSNAADLVVKEIRDKGGEATANYNSVEDGGKIIETAIKAYGRVDIVINNAGILRDKAFVNMTEAEFDLIHKVHLKGSFSVTKAAWPHMRKQGYGKVIMTASAAGIFGNFGQANYSSAKLALLGLSNTLAIEGRKYNIAVNTVVPTAASRLTEDIMPPEIFEKLKPHFVSPVTVWLCHEDCPENGGCFEAAGGFVAKYQFFRSVGKAFIDESLTLESLRANWDQVTSLQGARPLGSIQEQTISVVEALSGESMQPLSPSQTAQTVIEDESIFRYNIDTSILYNLAVGVSTKQPDHLKFLYENAEDFSVVPSFGVIPPMNAVFTSKELHEAVSRINGDPARMLHGEQFLELYKPFPPSATVKTDVRVVDVLDKGSGAVVIIDADTFDVSTGEKVAYSQWLVFFVGAGKFGGPRSSSKVIPTAEIPKREPDAVLEDRTSIDQAALYRLCGDKNPLHIDPQFAAMGGWSQPIMHGLCSLGFSTRHVLKAFAGNDMTAFKSLKVRFTGPVVPGETVRTRMWREGNRVVFESIAVESGKTVIGGGVIELNRSVQAPAPAIPVQVPTPQVKMSAGEELKTDLVFEGMGFRVEEQPELASKIQAIYEYNITKNGQTVATWTLDLKNGKGAVYKGPCKDGKANCVVTITDDDMFSMAVGELDPQRAFMTGKLKVRGNIMLMQKLRLLLKPPPEKKEEAPASAPASGGELRSRIIFANTNEKISKNPELAADIQTIFQFDILQGGKLAYQYTLDLKNGAGCGYEGPAKDKPDCILTMEDEVLDKVQSGRLDAQRAFMSQKLKVKGNVLASQKLADLWADDRDREENEEAAKLPGVPASSSGLSPPPGSPKIVKADFIFNIFLYHLHQDPAMGEHIAGLVKCMYHWVILKKGKKASEWTSDLKSAKGDLYNEAPRNGASPEVQITIDDEDLVQLMLGKLNPQRAFMQGRLKIKGNIMLMQKFNTLWQEILKSGRVVELKLMEPLLSDGQPLSEELWSDYQFFIVTQRLAHLPQLIEVSKKTAYHFAITKNGAKRSDWTIDLSKLPGAVYRGAPKDVSSVCRITLDDLAFHHLVQGARSAQETFAQAEVSDRGALDAIAPLFLSKAKL</sequence>
<evidence type="ECO:0000256" key="10">
    <source>
        <dbReference type="ARBA" id="ARBA00073497"/>
    </source>
</evidence>
<feature type="region of interest" description="Disordered" evidence="11">
    <location>
        <begin position="859"/>
        <end position="883"/>
    </location>
</feature>
<comment type="pathway">
    <text evidence="2">Lipid metabolism; fatty acid beta-oxidation.</text>
</comment>
<dbReference type="Gene3D" id="3.30.1050.10">
    <property type="entry name" value="SCP2 sterol-binding domain"/>
    <property type="match status" value="4"/>
</dbReference>
<evidence type="ECO:0000256" key="6">
    <source>
        <dbReference type="ARBA" id="ARBA00023098"/>
    </source>
</evidence>
<evidence type="ECO:0000256" key="11">
    <source>
        <dbReference type="SAM" id="MobiDB-lite"/>
    </source>
</evidence>
<dbReference type="SUPFAM" id="SSF54637">
    <property type="entry name" value="Thioesterase/thiol ester dehydrase-isomerase"/>
    <property type="match status" value="2"/>
</dbReference>
<evidence type="ECO:0000256" key="7">
    <source>
        <dbReference type="ARBA" id="ARBA00023140"/>
    </source>
</evidence>
<evidence type="ECO:0000256" key="1">
    <source>
        <dbReference type="ARBA" id="ARBA00004275"/>
    </source>
</evidence>
<evidence type="ECO:0000256" key="9">
    <source>
        <dbReference type="ARBA" id="ARBA00023239"/>
    </source>
</evidence>
<dbReference type="GO" id="GO:0005777">
    <property type="term" value="C:peroxisome"/>
    <property type="evidence" value="ECO:0007669"/>
    <property type="project" value="UniProtKB-SubCell"/>
</dbReference>
<name>A0AAJ6VYP5_9ACAR</name>
<comment type="similarity">
    <text evidence="3">Belongs to the short-chain dehydrogenases/reductases (SDR) family.</text>
</comment>
<keyword evidence="8" id="KW-0413">Isomerase</keyword>
<dbReference type="InterPro" id="IPR036527">
    <property type="entry name" value="SCP2_sterol-bd_dom_sf"/>
</dbReference>
<dbReference type="CTD" id="32582"/>
<comment type="subcellular location">
    <subcellularLocation>
        <location evidence="1">Peroxisome</location>
    </subcellularLocation>
</comment>
<dbReference type="SUPFAM" id="SSF55718">
    <property type="entry name" value="SCP-like"/>
    <property type="match status" value="3"/>
</dbReference>
<keyword evidence="5" id="KW-0560">Oxidoreductase</keyword>
<evidence type="ECO:0000256" key="3">
    <source>
        <dbReference type="ARBA" id="ARBA00006484"/>
    </source>
</evidence>
<dbReference type="CDD" id="cd05353">
    <property type="entry name" value="hydroxyacyl-CoA-like_DH_SDR_c-like"/>
    <property type="match status" value="1"/>
</dbReference>
<dbReference type="PRINTS" id="PR00080">
    <property type="entry name" value="SDRFAMILY"/>
</dbReference>
<dbReference type="GO" id="GO:0006631">
    <property type="term" value="P:fatty acid metabolic process"/>
    <property type="evidence" value="ECO:0007669"/>
    <property type="project" value="UniProtKB-KW"/>
</dbReference>
<dbReference type="SUPFAM" id="SSF51735">
    <property type="entry name" value="NAD(P)-binding Rossmann-fold domains"/>
    <property type="match status" value="1"/>
</dbReference>
<dbReference type="Proteomes" id="UP000694867">
    <property type="component" value="Unplaced"/>
</dbReference>
<evidence type="ECO:0000256" key="4">
    <source>
        <dbReference type="ARBA" id="ARBA00022832"/>
    </source>
</evidence>
<organism evidence="13 14">
    <name type="scientific">Galendromus occidentalis</name>
    <name type="common">western predatory mite</name>
    <dbReference type="NCBI Taxonomy" id="34638"/>
    <lineage>
        <taxon>Eukaryota</taxon>
        <taxon>Metazoa</taxon>
        <taxon>Ecdysozoa</taxon>
        <taxon>Arthropoda</taxon>
        <taxon>Chelicerata</taxon>
        <taxon>Arachnida</taxon>
        <taxon>Acari</taxon>
        <taxon>Parasitiformes</taxon>
        <taxon>Mesostigmata</taxon>
        <taxon>Gamasina</taxon>
        <taxon>Phytoseioidea</taxon>
        <taxon>Phytoseiidae</taxon>
        <taxon>Typhlodrominae</taxon>
        <taxon>Galendromus</taxon>
    </lineage>
</organism>
<dbReference type="InterPro" id="IPR020904">
    <property type="entry name" value="Sc_DH/Rdtase_CS"/>
</dbReference>
<dbReference type="Gene3D" id="3.10.129.10">
    <property type="entry name" value="Hotdog Thioesterase"/>
    <property type="match status" value="1"/>
</dbReference>
<dbReference type="Pfam" id="PF02036">
    <property type="entry name" value="SCP2"/>
    <property type="match status" value="3"/>
</dbReference>
<dbReference type="PANTHER" id="PTHR45024:SF2">
    <property type="entry name" value="SCP2 DOMAIN-CONTAINING PROTEIN"/>
    <property type="match status" value="1"/>
</dbReference>
<evidence type="ECO:0000313" key="13">
    <source>
        <dbReference type="Proteomes" id="UP000694867"/>
    </source>
</evidence>
<gene>
    <name evidence="14" type="primary">LOC100897988</name>
</gene>
<evidence type="ECO:0000313" key="14">
    <source>
        <dbReference type="RefSeq" id="XP_003744962.1"/>
    </source>
</evidence>
<dbReference type="GeneID" id="100897988"/>
<dbReference type="GO" id="GO:0018812">
    <property type="term" value="F:3-hydroxyacyl-CoA dehydratase activity"/>
    <property type="evidence" value="ECO:0007669"/>
    <property type="project" value="UniProtKB-ARBA"/>
</dbReference>
<dbReference type="FunFam" id="3.10.129.10:FF:000013">
    <property type="entry name" value="Peroxisomal multifunctional enzyme type 2"/>
    <property type="match status" value="1"/>
</dbReference>
<dbReference type="PRINTS" id="PR00081">
    <property type="entry name" value="GDHRDH"/>
</dbReference>
<proteinExistence type="inferred from homology"/>
<dbReference type="FunFam" id="3.40.50.720:FF:000185">
    <property type="entry name" value="peroxisomal multifunctional enzyme type 2"/>
    <property type="match status" value="1"/>
</dbReference>
<dbReference type="InterPro" id="IPR051687">
    <property type="entry name" value="Peroxisomal_Beta-Oxidation"/>
</dbReference>
<dbReference type="InterPro" id="IPR054357">
    <property type="entry name" value="MFE-2_N"/>
</dbReference>
<dbReference type="Gene3D" id="1.10.287.4290">
    <property type="match status" value="1"/>
</dbReference>
<dbReference type="Pfam" id="PF00106">
    <property type="entry name" value="adh_short"/>
    <property type="match status" value="1"/>
</dbReference>
<dbReference type="InterPro" id="IPR002539">
    <property type="entry name" value="MaoC-like_dom"/>
</dbReference>
<keyword evidence="7" id="KW-0576">Peroxisome</keyword>
<dbReference type="InterPro" id="IPR029069">
    <property type="entry name" value="HotDog_dom_sf"/>
</dbReference>
<dbReference type="InterPro" id="IPR002347">
    <property type="entry name" value="SDR_fam"/>
</dbReference>
<feature type="compositionally biased region" description="Low complexity" evidence="11">
    <location>
        <begin position="870"/>
        <end position="879"/>
    </location>
</feature>
<keyword evidence="4" id="KW-0276">Fatty acid metabolism</keyword>
<keyword evidence="13" id="KW-1185">Reference proteome</keyword>
<keyword evidence="9" id="KW-0456">Lyase</keyword>